<comment type="caution">
    <text evidence="1">The sequence shown here is derived from an EMBL/GenBank/DDBJ whole genome shotgun (WGS) entry which is preliminary data.</text>
</comment>
<evidence type="ECO:0000313" key="1">
    <source>
        <dbReference type="EMBL" id="CAG8525511.1"/>
    </source>
</evidence>
<accession>A0ACA9LE66</accession>
<reference evidence="1" key="1">
    <citation type="submission" date="2021-06" db="EMBL/GenBank/DDBJ databases">
        <authorList>
            <person name="Kallberg Y."/>
            <person name="Tangrot J."/>
            <person name="Rosling A."/>
        </authorList>
    </citation>
    <scope>NUCLEOTIDE SEQUENCE</scope>
    <source>
        <strain evidence="1">CL356</strain>
    </source>
</reference>
<gene>
    <name evidence="1" type="ORF">ACOLOM_LOCUS3846</name>
</gene>
<keyword evidence="2" id="KW-1185">Reference proteome</keyword>
<dbReference type="Proteomes" id="UP000789525">
    <property type="component" value="Unassembled WGS sequence"/>
</dbReference>
<organism evidence="1 2">
    <name type="scientific">Acaulospora colombiana</name>
    <dbReference type="NCBI Taxonomy" id="27376"/>
    <lineage>
        <taxon>Eukaryota</taxon>
        <taxon>Fungi</taxon>
        <taxon>Fungi incertae sedis</taxon>
        <taxon>Mucoromycota</taxon>
        <taxon>Glomeromycotina</taxon>
        <taxon>Glomeromycetes</taxon>
        <taxon>Diversisporales</taxon>
        <taxon>Acaulosporaceae</taxon>
        <taxon>Acaulospora</taxon>
    </lineage>
</organism>
<evidence type="ECO:0000313" key="2">
    <source>
        <dbReference type="Proteomes" id="UP000789525"/>
    </source>
</evidence>
<dbReference type="EMBL" id="CAJVPT010005930">
    <property type="protein sequence ID" value="CAG8525511.1"/>
    <property type="molecule type" value="Genomic_DNA"/>
</dbReference>
<protein>
    <submittedName>
        <fullName evidence="1">10776_t:CDS:1</fullName>
    </submittedName>
</protein>
<proteinExistence type="predicted"/>
<name>A0ACA9LE66_9GLOM</name>
<sequence length="375" mass="43676">MSATKNDNFMQQTNYTKVPLEEKFCLFEWFENKCRDLLNFLIKWIILTSVRIYNEYKLGGASQNDLLRELLNEVFEDLEKKIESFKRENENLTKSLNNLKRKLNESNLKASRLQASLGSALNVRWGDDTFYNTNKITKDINQLQHIIYEFTQVDSTDKINNDSANKLLSKFKCKVDKDIKEEDLRSLLSSVLQRVALEIIFDAEKELKRLKCLERCILYHTNKLVHHTTDIFKTSIIDNVTSVALTRIRQQCYATLVSQGFEKPDHPFIKRLAGKLLSEMAKHRKVSDAKAKESEAINLIRFAIKLRFSLNVKEPIPIIKWYNHGDSIEAHFMEGPWEKRDAYNLMVERCDFPVIFNGDGQIFSKATVVVCNANF</sequence>